<evidence type="ECO:0000313" key="2">
    <source>
        <dbReference type="EMBL" id="MCR2806609.1"/>
    </source>
</evidence>
<evidence type="ECO:0000256" key="1">
    <source>
        <dbReference type="SAM" id="Phobius"/>
    </source>
</evidence>
<proteinExistence type="predicted"/>
<feature type="transmembrane region" description="Helical" evidence="1">
    <location>
        <begin position="54"/>
        <end position="74"/>
    </location>
</feature>
<name>A0A9X2MUP0_9BACL</name>
<dbReference type="Proteomes" id="UP001141950">
    <property type="component" value="Unassembled WGS sequence"/>
</dbReference>
<evidence type="ECO:0000313" key="3">
    <source>
        <dbReference type="Proteomes" id="UP001141950"/>
    </source>
</evidence>
<keyword evidence="1" id="KW-1133">Transmembrane helix</keyword>
<gene>
    <name evidence="2" type="ORF">NQZ67_22255</name>
</gene>
<accession>A0A9X2MUP0</accession>
<comment type="caution">
    <text evidence="2">The sequence shown here is derived from an EMBL/GenBank/DDBJ whole genome shotgun (WGS) entry which is preliminary data.</text>
</comment>
<protein>
    <submittedName>
        <fullName evidence="2">Uncharacterized protein</fullName>
    </submittedName>
</protein>
<keyword evidence="3" id="KW-1185">Reference proteome</keyword>
<organism evidence="2 3">
    <name type="scientific">Paenibacillus soyae</name>
    <dbReference type="NCBI Taxonomy" id="2969249"/>
    <lineage>
        <taxon>Bacteria</taxon>
        <taxon>Bacillati</taxon>
        <taxon>Bacillota</taxon>
        <taxon>Bacilli</taxon>
        <taxon>Bacillales</taxon>
        <taxon>Paenibacillaceae</taxon>
        <taxon>Paenibacillus</taxon>
    </lineage>
</organism>
<dbReference type="RefSeq" id="WP_257450225.1">
    <property type="nucleotide sequence ID" value="NZ_JANIPJ010000018.1"/>
</dbReference>
<reference evidence="2" key="1">
    <citation type="submission" date="2022-08" db="EMBL/GenBank/DDBJ databases">
        <title>The genomic sequence of strain Paenibacillus sp. SCIV0701.</title>
        <authorList>
            <person name="Zhao H."/>
        </authorList>
    </citation>
    <scope>NUCLEOTIDE SEQUENCE</scope>
    <source>
        <strain evidence="2">SCIV0701</strain>
    </source>
</reference>
<keyword evidence="1" id="KW-0812">Transmembrane</keyword>
<keyword evidence="1" id="KW-0472">Membrane</keyword>
<dbReference type="EMBL" id="JANIPJ010000018">
    <property type="protein sequence ID" value="MCR2806609.1"/>
    <property type="molecule type" value="Genomic_DNA"/>
</dbReference>
<dbReference type="AlphaFoldDB" id="A0A9X2MUP0"/>
<sequence>MLKRILSSLAVAAVTPAILMRLINHAPASSEQTVHADGSVTGVVTASWGSWSLGSYAFASAIVFAVCMAIAWLWSQRRGS</sequence>